<keyword evidence="3" id="KW-1185">Reference proteome</keyword>
<dbReference type="RefSeq" id="WP_209665211.1">
    <property type="nucleotide sequence ID" value="NZ_JAGGMS010000001.1"/>
</dbReference>
<evidence type="ECO:0000313" key="3">
    <source>
        <dbReference type="Proteomes" id="UP000741013"/>
    </source>
</evidence>
<dbReference type="Proteomes" id="UP000741013">
    <property type="component" value="Unassembled WGS sequence"/>
</dbReference>
<gene>
    <name evidence="2" type="ORF">JOM49_003368</name>
</gene>
<organism evidence="2 3">
    <name type="scientific">Amycolatopsis magusensis</name>
    <dbReference type="NCBI Taxonomy" id="882444"/>
    <lineage>
        <taxon>Bacteria</taxon>
        <taxon>Bacillati</taxon>
        <taxon>Actinomycetota</taxon>
        <taxon>Actinomycetes</taxon>
        <taxon>Pseudonocardiales</taxon>
        <taxon>Pseudonocardiaceae</taxon>
        <taxon>Amycolatopsis</taxon>
    </lineage>
</organism>
<keyword evidence="1" id="KW-0175">Coiled coil</keyword>
<dbReference type="EMBL" id="JAGGMS010000001">
    <property type="protein sequence ID" value="MBP2181842.1"/>
    <property type="molecule type" value="Genomic_DNA"/>
</dbReference>
<sequence>MTTYPTLGFDPAPGDRFAVAAVLEAMASAHNQMAECSKRLLEAVRITDDSEWGGDAAEEFSDHGDDLPQALSTGMTAVQAVGEALNTWIGQLVANQNKAQDLENRAKAVLSAAGGKVDDEQEARLRAILEQAQRLQAKHEREANAAASAIRGGPGDAFEPENDGFGVQLLDGISVASGEVAKWSGTVAAVAAVVPGGQPLAAGAGTLAAGAAGVNTLAGLGQKAAGSTNAPSWGTLALGVVPVRTATSAVRGLRRGGALNGARKGFGENSFVKTANDVKAIRRHSQGTPTLRDALAHKASRDELARGRELAGDRAGDLKNGELRELARDQASREAVAAGLRSPFDAYESYEKLGGSGGKLPPEAALFREGLTFAADPSADRVERIITNGTKEIAK</sequence>
<evidence type="ECO:0000313" key="2">
    <source>
        <dbReference type="EMBL" id="MBP2181842.1"/>
    </source>
</evidence>
<comment type="caution">
    <text evidence="2">The sequence shown here is derived from an EMBL/GenBank/DDBJ whole genome shotgun (WGS) entry which is preliminary data.</text>
</comment>
<accession>A0ABS4PQY6</accession>
<name>A0ABS4PQY6_9PSEU</name>
<evidence type="ECO:0000256" key="1">
    <source>
        <dbReference type="SAM" id="Coils"/>
    </source>
</evidence>
<proteinExistence type="predicted"/>
<reference evidence="2 3" key="1">
    <citation type="submission" date="2021-03" db="EMBL/GenBank/DDBJ databases">
        <title>Sequencing the genomes of 1000 actinobacteria strains.</title>
        <authorList>
            <person name="Klenk H.-P."/>
        </authorList>
    </citation>
    <scope>NUCLEOTIDE SEQUENCE [LARGE SCALE GENOMIC DNA]</scope>
    <source>
        <strain evidence="2 3">DSM 45510</strain>
    </source>
</reference>
<protein>
    <submittedName>
        <fullName evidence="2">Uncharacterized protein YukE</fullName>
    </submittedName>
</protein>
<feature type="coiled-coil region" evidence="1">
    <location>
        <begin position="118"/>
        <end position="149"/>
    </location>
</feature>